<dbReference type="Pfam" id="PF14053">
    <property type="entry name" value="DUF4248"/>
    <property type="match status" value="1"/>
</dbReference>
<proteinExistence type="predicted"/>
<organism evidence="1 2">
    <name type="scientific">Bacteroides pyogenes F0041</name>
    <dbReference type="NCBI Taxonomy" id="1321819"/>
    <lineage>
        <taxon>Bacteria</taxon>
        <taxon>Pseudomonadati</taxon>
        <taxon>Bacteroidota</taxon>
        <taxon>Bacteroidia</taxon>
        <taxon>Bacteroidales</taxon>
        <taxon>Bacteroidaceae</taxon>
        <taxon>Bacteroides</taxon>
    </lineage>
</organism>
<gene>
    <name evidence="1" type="ORF">HMPREF1981_01916</name>
</gene>
<reference evidence="1 2" key="1">
    <citation type="submission" date="2013-08" db="EMBL/GenBank/DDBJ databases">
        <authorList>
            <person name="Weinstock G."/>
            <person name="Sodergren E."/>
            <person name="Wylie T."/>
            <person name="Fulton L."/>
            <person name="Fulton R."/>
            <person name="Fronick C."/>
            <person name="O'Laughlin M."/>
            <person name="Godfrey J."/>
            <person name="Miner T."/>
            <person name="Herter B."/>
            <person name="Appelbaum E."/>
            <person name="Cordes M."/>
            <person name="Lek S."/>
            <person name="Wollam A."/>
            <person name="Pepin K.H."/>
            <person name="Palsikar V.B."/>
            <person name="Mitreva M."/>
            <person name="Wilson R.K."/>
        </authorList>
    </citation>
    <scope>NUCLEOTIDE SEQUENCE [LARGE SCALE GENOMIC DNA]</scope>
    <source>
        <strain evidence="1 2">F0041</strain>
    </source>
</reference>
<dbReference type="EMBL" id="AWSV01000104">
    <property type="protein sequence ID" value="ERI85253.1"/>
    <property type="molecule type" value="Genomic_DNA"/>
</dbReference>
<sequence>MKTLTTYEINGFKPFSELAKEYFPNYATTSASAKRMRKDIQKNAVLRAELEAAHYTMQTTMLSPEMQRIIYKHWGMPKMRLALT</sequence>
<evidence type="ECO:0000313" key="1">
    <source>
        <dbReference type="EMBL" id="ERI85253.1"/>
    </source>
</evidence>
<dbReference type="Proteomes" id="UP000016496">
    <property type="component" value="Unassembled WGS sequence"/>
</dbReference>
<dbReference type="PATRIC" id="fig|1321819.3.peg.1767"/>
<accession>U2CMG9</accession>
<name>U2CMG9_9BACE</name>
<dbReference type="HOGENOM" id="CLU_179783_0_0_10"/>
<dbReference type="OrthoDB" id="1040029at2"/>
<dbReference type="RefSeq" id="WP_021645416.1">
    <property type="nucleotide sequence ID" value="NZ_KE993108.1"/>
</dbReference>
<dbReference type="AlphaFoldDB" id="U2CMG9"/>
<comment type="caution">
    <text evidence="1">The sequence shown here is derived from an EMBL/GenBank/DDBJ whole genome shotgun (WGS) entry which is preliminary data.</text>
</comment>
<evidence type="ECO:0008006" key="3">
    <source>
        <dbReference type="Google" id="ProtNLM"/>
    </source>
</evidence>
<dbReference type="InterPro" id="IPR025342">
    <property type="entry name" value="DUF4248"/>
</dbReference>
<evidence type="ECO:0000313" key="2">
    <source>
        <dbReference type="Proteomes" id="UP000016496"/>
    </source>
</evidence>
<protein>
    <recommendedName>
        <fullName evidence="3">DUF4248 domain-containing protein</fullName>
    </recommendedName>
</protein>